<evidence type="ECO:0000313" key="2">
    <source>
        <dbReference type="EMBL" id="KAL3835866.1"/>
    </source>
</evidence>
<dbReference type="EMBL" id="JBJQND010000018">
    <property type="protein sequence ID" value="KAL3835866.1"/>
    <property type="molecule type" value="Genomic_DNA"/>
</dbReference>
<gene>
    <name evidence="2" type="ORF">ACJMK2_021327</name>
</gene>
<evidence type="ECO:0000313" key="3">
    <source>
        <dbReference type="Proteomes" id="UP001634394"/>
    </source>
</evidence>
<proteinExistence type="predicted"/>
<feature type="non-terminal residue" evidence="2">
    <location>
        <position position="1"/>
    </location>
</feature>
<evidence type="ECO:0000259" key="1">
    <source>
        <dbReference type="Pfam" id="PF13843"/>
    </source>
</evidence>
<reference evidence="2 3" key="1">
    <citation type="submission" date="2024-11" db="EMBL/GenBank/DDBJ databases">
        <title>Chromosome-level genome assembly of the freshwater bivalve Anodonta woodiana.</title>
        <authorList>
            <person name="Chen X."/>
        </authorList>
    </citation>
    <scope>NUCLEOTIDE SEQUENCE [LARGE SCALE GENOMIC DNA]</scope>
    <source>
        <strain evidence="2">MN2024</strain>
        <tissue evidence="2">Gills</tissue>
    </source>
</reference>
<accession>A0ABD3TFS8</accession>
<dbReference type="PANTHER" id="PTHR46599:SF2">
    <property type="entry name" value="PIGGYBAC TRANSPOSABLE ELEMENT-DERIVED PROTEIN 4-LIKE"/>
    <property type="match status" value="1"/>
</dbReference>
<keyword evidence="3" id="KW-1185">Reference proteome</keyword>
<dbReference type="Pfam" id="PF13843">
    <property type="entry name" value="DDE_Tnp_1_7"/>
    <property type="match status" value="1"/>
</dbReference>
<feature type="domain" description="PiggyBac transposable element-derived protein" evidence="1">
    <location>
        <begin position="3"/>
        <end position="234"/>
    </location>
</feature>
<organism evidence="2 3">
    <name type="scientific">Sinanodonta woodiana</name>
    <name type="common">Chinese pond mussel</name>
    <name type="synonym">Anodonta woodiana</name>
    <dbReference type="NCBI Taxonomy" id="1069815"/>
    <lineage>
        <taxon>Eukaryota</taxon>
        <taxon>Metazoa</taxon>
        <taxon>Spiralia</taxon>
        <taxon>Lophotrochozoa</taxon>
        <taxon>Mollusca</taxon>
        <taxon>Bivalvia</taxon>
        <taxon>Autobranchia</taxon>
        <taxon>Heteroconchia</taxon>
        <taxon>Palaeoheterodonta</taxon>
        <taxon>Unionida</taxon>
        <taxon>Unionoidea</taxon>
        <taxon>Unionidae</taxon>
        <taxon>Unioninae</taxon>
        <taxon>Sinanodonta</taxon>
    </lineage>
</organism>
<sequence length="365" mass="42400">SEYAPHKQVTVDEAMVPFRGRLGKKDKPIKSGIKMWVLADALTSYCYNFEVYVGKYAEVVNQNFGLLSKVVIALTKPIEMKGYEIYTNNLYTRPHLADYLYQRKTYLCGTVRKNCKDYPKALLQSNAAARKMCRGTSDWLMSGPLLALYWKDNSIVYYLSTCHRPVANQTTKRRNKDGTKTRLPCTHAVTDYAKYMGGVDRLDQSTRSNKEKKTMQWYRQIEIKLREVALYNAFVLEGTVTDHKPPRKRARDFLSFCMDVAHELIGNNHQVRRPFKRPRRLKIDDERLDEKAHWPVPSGSADRLCGVCNKRHRNYKASHPGVSMTDNPFKRSKTTMMCDKCKVPLCVNARNSCFVDFHTKVYYWQ</sequence>
<dbReference type="InterPro" id="IPR029526">
    <property type="entry name" value="PGBD"/>
</dbReference>
<protein>
    <recommendedName>
        <fullName evidence="1">PiggyBac transposable element-derived protein domain-containing protein</fullName>
    </recommendedName>
</protein>
<dbReference type="PANTHER" id="PTHR46599">
    <property type="entry name" value="PIGGYBAC TRANSPOSABLE ELEMENT-DERIVED PROTEIN 4"/>
    <property type="match status" value="1"/>
</dbReference>
<dbReference type="Proteomes" id="UP001634394">
    <property type="component" value="Unassembled WGS sequence"/>
</dbReference>
<dbReference type="AlphaFoldDB" id="A0ABD3TFS8"/>
<name>A0ABD3TFS8_SINWO</name>
<comment type="caution">
    <text evidence="2">The sequence shown here is derived from an EMBL/GenBank/DDBJ whole genome shotgun (WGS) entry which is preliminary data.</text>
</comment>